<dbReference type="EMBL" id="PJQL01000677">
    <property type="protein sequence ID" value="RCH93598.1"/>
    <property type="molecule type" value="Genomic_DNA"/>
</dbReference>
<evidence type="ECO:0000313" key="8">
    <source>
        <dbReference type="EMBL" id="RCH93598.1"/>
    </source>
</evidence>
<dbReference type="GO" id="GO:0006882">
    <property type="term" value="P:intracellular zinc ion homeostasis"/>
    <property type="evidence" value="ECO:0007669"/>
    <property type="project" value="TreeGrafter"/>
</dbReference>
<dbReference type="Proteomes" id="UP000252139">
    <property type="component" value="Unassembled WGS sequence"/>
</dbReference>
<feature type="transmembrane region" description="Helical" evidence="7">
    <location>
        <begin position="236"/>
        <end position="258"/>
    </location>
</feature>
<accession>A0A367JUL1</accession>
<dbReference type="OrthoDB" id="529367at2759"/>
<gene>
    <name evidence="8" type="ORF">CU097_009006</name>
</gene>
<feature type="transmembrane region" description="Helical" evidence="7">
    <location>
        <begin position="109"/>
        <end position="134"/>
    </location>
</feature>
<keyword evidence="9" id="KW-1185">Reference proteome</keyword>
<dbReference type="AlphaFoldDB" id="A0A367JUL1"/>
<dbReference type="STRING" id="86630.A0A367JUL1"/>
<feature type="binding site" evidence="6">
    <location>
        <position position="280"/>
    </location>
    <ligand>
        <name>Zn(2+)</name>
        <dbReference type="ChEBI" id="CHEBI:29105"/>
    </ligand>
</feature>
<dbReference type="Pfam" id="PF03006">
    <property type="entry name" value="HlyIII"/>
    <property type="match status" value="1"/>
</dbReference>
<feature type="transmembrane region" description="Helical" evidence="7">
    <location>
        <begin position="278"/>
        <end position="301"/>
    </location>
</feature>
<reference evidence="8 9" key="1">
    <citation type="journal article" date="2018" name="G3 (Bethesda)">
        <title>Phylogenetic and Phylogenomic Definition of Rhizopus Species.</title>
        <authorList>
            <person name="Gryganskyi A.P."/>
            <person name="Golan J."/>
            <person name="Dolatabadi S."/>
            <person name="Mondo S."/>
            <person name="Robb S."/>
            <person name="Idnurm A."/>
            <person name="Muszewska A."/>
            <person name="Steczkiewicz K."/>
            <person name="Masonjones S."/>
            <person name="Liao H.L."/>
            <person name="Gajdeczka M.T."/>
            <person name="Anike F."/>
            <person name="Vuek A."/>
            <person name="Anishchenko I.M."/>
            <person name="Voigt K."/>
            <person name="de Hoog G.S."/>
            <person name="Smith M.E."/>
            <person name="Heitman J."/>
            <person name="Vilgalys R."/>
            <person name="Stajich J.E."/>
        </authorList>
    </citation>
    <scope>NUCLEOTIDE SEQUENCE [LARGE SCALE GENOMIC DNA]</scope>
    <source>
        <strain evidence="8 9">CBS 357.93</strain>
    </source>
</reference>
<keyword evidence="5 7" id="KW-0472">Membrane</keyword>
<comment type="caution">
    <text evidence="8">The sequence shown here is derived from an EMBL/GenBank/DDBJ whole genome shotgun (WGS) entry which is preliminary data.</text>
</comment>
<evidence type="ECO:0000256" key="1">
    <source>
        <dbReference type="ARBA" id="ARBA00004141"/>
    </source>
</evidence>
<evidence type="ECO:0000256" key="6">
    <source>
        <dbReference type="PIRSR" id="PIRSR604254-1"/>
    </source>
</evidence>
<organism evidence="8 9">
    <name type="scientific">Rhizopus azygosporus</name>
    <name type="common">Rhizopus microsporus var. azygosporus</name>
    <dbReference type="NCBI Taxonomy" id="86630"/>
    <lineage>
        <taxon>Eukaryota</taxon>
        <taxon>Fungi</taxon>
        <taxon>Fungi incertae sedis</taxon>
        <taxon>Mucoromycota</taxon>
        <taxon>Mucoromycotina</taxon>
        <taxon>Mucoromycetes</taxon>
        <taxon>Mucorales</taxon>
        <taxon>Mucorineae</taxon>
        <taxon>Rhizopodaceae</taxon>
        <taxon>Rhizopus</taxon>
    </lineage>
</organism>
<feature type="transmembrane region" description="Helical" evidence="7">
    <location>
        <begin position="146"/>
        <end position="164"/>
    </location>
</feature>
<comment type="subcellular location">
    <subcellularLocation>
        <location evidence="1">Membrane</location>
        <topology evidence="1">Multi-pass membrane protein</topology>
    </subcellularLocation>
</comment>
<evidence type="ECO:0000313" key="9">
    <source>
        <dbReference type="Proteomes" id="UP000252139"/>
    </source>
</evidence>
<sequence length="315" mass="35797">MGVQKRSPKSDMQLLDDINDTDTLLNKQPIKRILDWHEIPAWMQDNVYITGGYRRQTNSYLECAQSLFYLHNESINIWSHFLAFLLFIGIGFHFLYSNPLADSLTSFDYIYFFVFVVGALTCLGFSASFHCFSCHSEKVAATWNRCDYAGITTLIVGSFFPMIYYGFHCHQTLQNVYLSIIVVLGAITATVTLLKHFRTPAYRWVRALLFISLGLFGVVPTLHGIIIYGLNNAVRTISLSHLILMALTYIAGAVIYGARFPERVKPGMFNYFGASHQIFHVCVVIALLAHYFGVLSAMAFWHDPINQKFCSTLFS</sequence>
<evidence type="ECO:0000256" key="3">
    <source>
        <dbReference type="ARBA" id="ARBA00022692"/>
    </source>
</evidence>
<dbReference type="GO" id="GO:0038023">
    <property type="term" value="F:signaling receptor activity"/>
    <property type="evidence" value="ECO:0007669"/>
    <property type="project" value="TreeGrafter"/>
</dbReference>
<protein>
    <recommendedName>
        <fullName evidence="10">Hemolysin-III channel protein Izh2</fullName>
    </recommendedName>
</protein>
<keyword evidence="4 7" id="KW-1133">Transmembrane helix</keyword>
<dbReference type="GO" id="GO:0046872">
    <property type="term" value="F:metal ion binding"/>
    <property type="evidence" value="ECO:0007669"/>
    <property type="project" value="UniProtKB-KW"/>
</dbReference>
<dbReference type="GO" id="GO:0016020">
    <property type="term" value="C:membrane"/>
    <property type="evidence" value="ECO:0007669"/>
    <property type="project" value="UniProtKB-SubCell"/>
</dbReference>
<feature type="transmembrane region" description="Helical" evidence="7">
    <location>
        <begin position="207"/>
        <end position="230"/>
    </location>
</feature>
<name>A0A367JUL1_RHIAZ</name>
<feature type="transmembrane region" description="Helical" evidence="7">
    <location>
        <begin position="176"/>
        <end position="195"/>
    </location>
</feature>
<dbReference type="PANTHER" id="PTHR20855">
    <property type="entry name" value="ADIPOR/PROGESTIN RECEPTOR-RELATED"/>
    <property type="match status" value="1"/>
</dbReference>
<feature type="binding site" evidence="6">
    <location>
        <position position="130"/>
    </location>
    <ligand>
        <name>Zn(2+)</name>
        <dbReference type="ChEBI" id="CHEBI:29105"/>
    </ligand>
</feature>
<evidence type="ECO:0000256" key="2">
    <source>
        <dbReference type="ARBA" id="ARBA00007018"/>
    </source>
</evidence>
<dbReference type="PANTHER" id="PTHR20855:SF52">
    <property type="entry name" value="ADIPONECTIN RECEPTOR PROTEIN"/>
    <property type="match status" value="1"/>
</dbReference>
<evidence type="ECO:0008006" key="10">
    <source>
        <dbReference type="Google" id="ProtNLM"/>
    </source>
</evidence>
<feature type="transmembrane region" description="Helical" evidence="7">
    <location>
        <begin position="77"/>
        <end position="97"/>
    </location>
</feature>
<proteinExistence type="inferred from homology"/>
<feature type="binding site" evidence="6">
    <location>
        <position position="276"/>
    </location>
    <ligand>
        <name>Zn(2+)</name>
        <dbReference type="ChEBI" id="CHEBI:29105"/>
    </ligand>
</feature>
<evidence type="ECO:0000256" key="5">
    <source>
        <dbReference type="ARBA" id="ARBA00023136"/>
    </source>
</evidence>
<evidence type="ECO:0000256" key="4">
    <source>
        <dbReference type="ARBA" id="ARBA00022989"/>
    </source>
</evidence>
<keyword evidence="6" id="KW-0479">Metal-binding</keyword>
<comment type="similarity">
    <text evidence="2">Belongs to the ADIPOR family.</text>
</comment>
<keyword evidence="3 7" id="KW-0812">Transmembrane</keyword>
<dbReference type="InterPro" id="IPR004254">
    <property type="entry name" value="AdipoR/HlyIII-related"/>
</dbReference>
<keyword evidence="6" id="KW-0862">Zinc</keyword>
<evidence type="ECO:0000256" key="7">
    <source>
        <dbReference type="SAM" id="Phobius"/>
    </source>
</evidence>